<dbReference type="PROSITE" id="PS51257">
    <property type="entry name" value="PROKAR_LIPOPROTEIN"/>
    <property type="match status" value="1"/>
</dbReference>
<evidence type="ECO:0000259" key="2">
    <source>
        <dbReference type="SMART" id="SM01111"/>
    </source>
</evidence>
<dbReference type="OrthoDB" id="4672515at2759"/>
<keyword evidence="1" id="KW-0732">Signal</keyword>
<accession>A0A8H7J8G2</accession>
<dbReference type="Pfam" id="PF08881">
    <property type="entry name" value="CVNH"/>
    <property type="match status" value="1"/>
</dbReference>
<feature type="chain" id="PRO_5034552753" description="Cyanovirin-N domain-containing protein" evidence="1">
    <location>
        <begin position="20"/>
        <end position="129"/>
    </location>
</feature>
<evidence type="ECO:0000256" key="1">
    <source>
        <dbReference type="SAM" id="SignalP"/>
    </source>
</evidence>
<proteinExistence type="predicted"/>
<keyword evidence="4" id="KW-1185">Reference proteome</keyword>
<dbReference type="InterPro" id="IPR011058">
    <property type="entry name" value="Cyanovirin-N"/>
</dbReference>
<feature type="domain" description="Cyanovirin-N" evidence="2">
    <location>
        <begin position="27"/>
        <end position="127"/>
    </location>
</feature>
<dbReference type="Gene3D" id="2.30.60.10">
    <property type="entry name" value="Cyanovirin-N"/>
    <property type="match status" value="1"/>
</dbReference>
<sequence>MFNLKLFMLAVAAAGLSYAAPTAGSLSLSSSCSNVNFSNNLLVADCLTAADGSTRITSSISLNDKITNDQGTMRWSSTGNFLSTCTACRVQPQLELNCYCKFPGGDSFQSLINLQDHIFSKAGSLVSDL</sequence>
<evidence type="ECO:0000313" key="4">
    <source>
        <dbReference type="Proteomes" id="UP000651452"/>
    </source>
</evidence>
<feature type="signal peptide" evidence="1">
    <location>
        <begin position="1"/>
        <end position="19"/>
    </location>
</feature>
<dbReference type="SMART" id="SM01111">
    <property type="entry name" value="CVNH"/>
    <property type="match status" value="1"/>
</dbReference>
<dbReference type="Proteomes" id="UP000651452">
    <property type="component" value="Unassembled WGS sequence"/>
</dbReference>
<reference evidence="3" key="2">
    <citation type="submission" date="2020-09" db="EMBL/GenBank/DDBJ databases">
        <title>Reference genome assembly for Australian Ascochyta lentis isolate Al4.</title>
        <authorList>
            <person name="Lee R.C."/>
            <person name="Farfan-Caceres L.M."/>
            <person name="Debler J.W."/>
            <person name="Williams A.H."/>
            <person name="Henares B.M."/>
        </authorList>
    </citation>
    <scope>NUCLEOTIDE SEQUENCE</scope>
    <source>
        <strain evidence="3">Al4</strain>
    </source>
</reference>
<reference evidence="3" key="1">
    <citation type="submission" date="2018-12" db="EMBL/GenBank/DDBJ databases">
        <authorList>
            <person name="Syme R.A."/>
            <person name="Farfan-Caceres L."/>
            <person name="Lichtenzveig J."/>
        </authorList>
    </citation>
    <scope>NUCLEOTIDE SEQUENCE</scope>
    <source>
        <strain evidence="3">Al4</strain>
    </source>
</reference>
<organism evidence="3 4">
    <name type="scientific">Ascochyta lentis</name>
    <dbReference type="NCBI Taxonomy" id="205686"/>
    <lineage>
        <taxon>Eukaryota</taxon>
        <taxon>Fungi</taxon>
        <taxon>Dikarya</taxon>
        <taxon>Ascomycota</taxon>
        <taxon>Pezizomycotina</taxon>
        <taxon>Dothideomycetes</taxon>
        <taxon>Pleosporomycetidae</taxon>
        <taxon>Pleosporales</taxon>
        <taxon>Pleosporineae</taxon>
        <taxon>Didymellaceae</taxon>
        <taxon>Ascochyta</taxon>
    </lineage>
</organism>
<dbReference type="AlphaFoldDB" id="A0A8H7J8G2"/>
<evidence type="ECO:0000313" key="3">
    <source>
        <dbReference type="EMBL" id="KAF9698142.1"/>
    </source>
</evidence>
<dbReference type="EMBL" id="RZGK01000006">
    <property type="protein sequence ID" value="KAF9698142.1"/>
    <property type="molecule type" value="Genomic_DNA"/>
</dbReference>
<comment type="caution">
    <text evidence="3">The sequence shown here is derived from an EMBL/GenBank/DDBJ whole genome shotgun (WGS) entry which is preliminary data.</text>
</comment>
<dbReference type="SUPFAM" id="SSF51322">
    <property type="entry name" value="Cyanovirin-N"/>
    <property type="match status" value="1"/>
</dbReference>
<name>A0A8H7J8G2_9PLEO</name>
<protein>
    <recommendedName>
        <fullName evidence="2">Cyanovirin-N domain-containing protein</fullName>
    </recommendedName>
</protein>
<gene>
    <name evidence="3" type="ORF">EKO04_003510</name>
</gene>
<dbReference type="InterPro" id="IPR036673">
    <property type="entry name" value="Cyanovirin-N_sf"/>
</dbReference>